<dbReference type="Proteomes" id="UP000193944">
    <property type="component" value="Unassembled WGS sequence"/>
</dbReference>
<evidence type="ECO:0000313" key="1">
    <source>
        <dbReference type="EMBL" id="ORX78912.1"/>
    </source>
</evidence>
<protein>
    <submittedName>
        <fullName evidence="1">Uncharacterized protein</fullName>
    </submittedName>
</protein>
<keyword evidence="2" id="KW-1185">Reference proteome</keyword>
<evidence type="ECO:0000313" key="2">
    <source>
        <dbReference type="Proteomes" id="UP000193944"/>
    </source>
</evidence>
<name>A0A1Y1WZP7_9FUNG</name>
<dbReference type="AlphaFoldDB" id="A0A1Y1WZP7"/>
<gene>
    <name evidence="1" type="ORF">BCR32DRAFT_328336</name>
</gene>
<reference evidence="1 2" key="1">
    <citation type="submission" date="2016-08" db="EMBL/GenBank/DDBJ databases">
        <title>A Parts List for Fungal Cellulosomes Revealed by Comparative Genomics.</title>
        <authorList>
            <consortium name="DOE Joint Genome Institute"/>
            <person name="Haitjema C.H."/>
            <person name="Gilmore S.P."/>
            <person name="Henske J.K."/>
            <person name="Solomon K.V."/>
            <person name="De Groot R."/>
            <person name="Kuo A."/>
            <person name="Mondo S.J."/>
            <person name="Salamov A.A."/>
            <person name="Labutti K."/>
            <person name="Zhao Z."/>
            <person name="Chiniquy J."/>
            <person name="Barry K."/>
            <person name="Brewer H.M."/>
            <person name="Purvine S.O."/>
            <person name="Wright A.T."/>
            <person name="Boxma B."/>
            <person name="Van Alen T."/>
            <person name="Hackstein J.H."/>
            <person name="Baker S.E."/>
            <person name="Grigoriev I.V."/>
            <person name="O'Malley M.A."/>
        </authorList>
    </citation>
    <scope>NUCLEOTIDE SEQUENCE [LARGE SCALE GENOMIC DNA]</scope>
    <source>
        <strain evidence="1 2">S4</strain>
    </source>
</reference>
<dbReference type="EMBL" id="MCFG01000193">
    <property type="protein sequence ID" value="ORX78912.1"/>
    <property type="molecule type" value="Genomic_DNA"/>
</dbReference>
<dbReference type="OrthoDB" id="73465at2759"/>
<sequence length="452" mass="52405">MAKVKYINYKKPTININKGEKLMVSSQQPFNFVIKSDDSPEKEIYKKALLRSGEEISKALEIKNTINIDVYIEDFCKTLRSTACFSLVGMTYSPIYIALKDSSSPNEREYAYPQALVKQLNLDKEVDFSDHDLIIYLNTHMAKEDFSEIITTHEIIHGLGFMGNGVVIGKSIGIPNIKEELFSPYVYYDVENVAENKINYNMLGFLPFTVFEKNIVAIEDRDNYLYRTGFDEFFDNSVNITSYSLDFNSSSEEQFSVLSKIYSEIYKDNKSLNKYRKITKYYFTHNSIGFKCSDGEVVKLQTFNDVYLSSSSGNHMAVPFKCEALNTCYSNDINEYDNDYLMYYNFPIQFKSSEMLKKFKNEYGFIGPKLLKILTTMGWTEKGKESDSKIYYVSDNEFPDVYDYLFELKSNNTIFKNDIKETFLMSSSNLNHTYLKTNILLIFIISSLLFII</sequence>
<proteinExistence type="predicted"/>
<reference evidence="1 2" key="2">
    <citation type="submission" date="2016-08" db="EMBL/GenBank/DDBJ databases">
        <title>Pervasive Adenine N6-methylation of Active Genes in Fungi.</title>
        <authorList>
            <consortium name="DOE Joint Genome Institute"/>
            <person name="Mondo S.J."/>
            <person name="Dannebaum R.O."/>
            <person name="Kuo R.C."/>
            <person name="Labutti K."/>
            <person name="Haridas S."/>
            <person name="Kuo A."/>
            <person name="Salamov A."/>
            <person name="Ahrendt S.R."/>
            <person name="Lipzen A."/>
            <person name="Sullivan W."/>
            <person name="Andreopoulos W.B."/>
            <person name="Clum A."/>
            <person name="Lindquist E."/>
            <person name="Daum C."/>
            <person name="Ramamoorthy G.K."/>
            <person name="Gryganskyi A."/>
            <person name="Culley D."/>
            <person name="Magnuson J.K."/>
            <person name="James T.Y."/>
            <person name="O'Malley M.A."/>
            <person name="Stajich J.E."/>
            <person name="Spatafora J.W."/>
            <person name="Visel A."/>
            <person name="Grigoriev I.V."/>
        </authorList>
    </citation>
    <scope>NUCLEOTIDE SEQUENCE [LARGE SCALE GENOMIC DNA]</scope>
    <source>
        <strain evidence="1 2">S4</strain>
    </source>
</reference>
<accession>A0A1Y1WZP7</accession>
<comment type="caution">
    <text evidence="1">The sequence shown here is derived from an EMBL/GenBank/DDBJ whole genome shotgun (WGS) entry which is preliminary data.</text>
</comment>
<organism evidence="1 2">
    <name type="scientific">Anaeromyces robustus</name>
    <dbReference type="NCBI Taxonomy" id="1754192"/>
    <lineage>
        <taxon>Eukaryota</taxon>
        <taxon>Fungi</taxon>
        <taxon>Fungi incertae sedis</taxon>
        <taxon>Chytridiomycota</taxon>
        <taxon>Chytridiomycota incertae sedis</taxon>
        <taxon>Neocallimastigomycetes</taxon>
        <taxon>Neocallimastigales</taxon>
        <taxon>Neocallimastigaceae</taxon>
        <taxon>Anaeromyces</taxon>
    </lineage>
</organism>